<feature type="domain" description="Gcp-like" evidence="10">
    <location>
        <begin position="693"/>
        <end position="777"/>
    </location>
</feature>
<accession>A0A3N4KJA0</accession>
<feature type="compositionally biased region" description="Low complexity" evidence="9">
    <location>
        <begin position="801"/>
        <end position="824"/>
    </location>
</feature>
<keyword evidence="5 8" id="KW-0479">Metal-binding</keyword>
<dbReference type="InParanoid" id="A0A3N4KJA0"/>
<dbReference type="PANTHER" id="PTHR11735:SF6">
    <property type="entry name" value="TRNA N6-ADENOSINE THREONYLCARBAMOYLTRANSFERASE, MITOCHONDRIAL"/>
    <property type="match status" value="1"/>
</dbReference>
<dbReference type="PANTHER" id="PTHR11735">
    <property type="entry name" value="TRNA N6-ADENOSINE THREONYLCARBAMOYLTRANSFERASE"/>
    <property type="match status" value="1"/>
</dbReference>
<dbReference type="AlphaFoldDB" id="A0A3N4KJA0"/>
<evidence type="ECO:0000259" key="10">
    <source>
        <dbReference type="Pfam" id="PF00814"/>
    </source>
</evidence>
<evidence type="ECO:0000256" key="7">
    <source>
        <dbReference type="ARBA" id="ARBA00048117"/>
    </source>
</evidence>
<evidence type="ECO:0000259" key="12">
    <source>
        <dbReference type="Pfam" id="PF17681"/>
    </source>
</evidence>
<dbReference type="Pfam" id="PF17681">
    <property type="entry name" value="GCP_N_terminal"/>
    <property type="match status" value="1"/>
</dbReference>
<comment type="subcellular location">
    <subcellularLocation>
        <location evidence="8">Mitochondrion</location>
    </subcellularLocation>
</comment>
<comment type="function">
    <text evidence="8">Required for the formation of a threonylcarbamoyl group on adenosine at position 37 (t(6)A37) in mitochondrial tRNAs that read codons beginning with adenine. Probably involved in the transfer of the threonylcarbamoyl moiety of threonylcarbamoyl-AMP (TC-AMP) to the N6 group of A37. Involved in mitochondrial genome maintenance.</text>
</comment>
<comment type="similarity">
    <text evidence="8">Belongs to the KAE1 / TsaD family.</text>
</comment>
<sequence length="1173" mass="126010">MLHELFLLLSGHTSPILTPDGLPPDFPLVSPSERAILTSLSSLGHLHIALRISCTKITSTHPSTIARAVASGIETHHLHAFRTQILTVERSILAHHNTSGTYDIVSLAKVLSGFEGWERTLHYLHGLTTTVLSKRLNGATIIDRLRADIHTGFPTLEAVALHLLKVAETAWLREVASWVLYGRLPTSAWGAGADFFIAESDAGAQQQADAAAADEDGAGGAAAAGALKEYTLKPTHLPGFLRPETASSILFIGRALSIIRLRGTTADTTATTTTATTASPEMSLLPSHLAHLRALTSPLNPHTLHTSIAAIRLSLSRHTLQTLLPAARIIDIVHVLREFFLLGRGEFAVALIHQSSEGVRNRWRRAAAPAPSMVVKEGEVSAILTRTWGVLAGLVGEEAVDERLDTARDLLYLSLSAAGGSSGTADSFKSHLVGVGVALNFHLTWPLELFLQAGDLEVYDGLFAYLVSVRKTQLRLQGLWRSRRPVRAVGAMRAVLKRRERAERGVWATASLAVFFLETVVEYWQGEVIAGEFGRLLVVLGDGVEDGPVAEDEEEDDDVEMAEHDIWMDSGSAAAAAVEKETPHTDTTKKQQDPESLMRAHQLYLTRLRRGLFLADGVFAPLLKRFLIACDGLASAIEALLRRHESADLKREVEGEGAEGFAVRLDDTSIALLTSPTPHTATLLAHQTVTSPNRIYGGIHPLVSTISHATHLAPLLAAVIAQLGHKKPDFVAVTRGPGMPTALSIGLDTAKGLAVAWGVPLVGVNHMLAHTLTPRLVVALNAAAVERAAAERVEGAGAGAGDVAPESAEASTATESTQVVSTPSSPAPAPAPESPIAASTSTSTSTSTLEPILEITTPLKKNQIIQQPTPTEAPQFPFLTLLVSGGHTQVVHSRSLTSHNVLVDTIDIALGDMLDKCARRLVPAKVLATHGNSVAYGAALEDFCFPAREGSECRYGYRYTLPGGKARAAEDKAEAEEYGWELSAPLSKTGPAMRRLEYSFSGLGSSVERCLKRRKKELGGVEIGEGERRALGRKVMVLAFEHVAARLVLGLEAMGEGERRGVGTVVVSGGVAANLFFRHVLRIYLTSKGYQHIKIVVPPMKYCTDNAAMIAWAGLELYRAGWQTGLSALPLKRWSMDDDVYIEGEEDRAEHGVGGVLGAQQWIKRNVEKEEES</sequence>
<dbReference type="EC" id="2.3.1.234" evidence="1"/>
<dbReference type="Proteomes" id="UP000277580">
    <property type="component" value="Unassembled WGS sequence"/>
</dbReference>
<evidence type="ECO:0000256" key="1">
    <source>
        <dbReference type="ARBA" id="ARBA00012156"/>
    </source>
</evidence>
<keyword evidence="6 8" id="KW-0012">Acyltransferase</keyword>
<dbReference type="SUPFAM" id="SSF53067">
    <property type="entry name" value="Actin-like ATPase domain"/>
    <property type="match status" value="2"/>
</dbReference>
<dbReference type="InterPro" id="IPR017861">
    <property type="entry name" value="KAE1/TsaD"/>
</dbReference>
<comment type="catalytic activity">
    <reaction evidence="7 8">
        <text>L-threonylcarbamoyladenylate + adenosine(37) in tRNA = N(6)-L-threonylcarbamoyladenosine(37) in tRNA + AMP + H(+)</text>
        <dbReference type="Rhea" id="RHEA:37059"/>
        <dbReference type="Rhea" id="RHEA-COMP:10162"/>
        <dbReference type="Rhea" id="RHEA-COMP:10163"/>
        <dbReference type="ChEBI" id="CHEBI:15378"/>
        <dbReference type="ChEBI" id="CHEBI:73682"/>
        <dbReference type="ChEBI" id="CHEBI:74411"/>
        <dbReference type="ChEBI" id="CHEBI:74418"/>
        <dbReference type="ChEBI" id="CHEBI:456215"/>
        <dbReference type="EC" id="2.3.1.234"/>
    </reaction>
</comment>
<reference evidence="13 14" key="1">
    <citation type="journal article" date="2018" name="Nat. Ecol. Evol.">
        <title>Pezizomycetes genomes reveal the molecular basis of ectomycorrhizal truffle lifestyle.</title>
        <authorList>
            <person name="Murat C."/>
            <person name="Payen T."/>
            <person name="Noel B."/>
            <person name="Kuo A."/>
            <person name="Morin E."/>
            <person name="Chen J."/>
            <person name="Kohler A."/>
            <person name="Krizsan K."/>
            <person name="Balestrini R."/>
            <person name="Da Silva C."/>
            <person name="Montanini B."/>
            <person name="Hainaut M."/>
            <person name="Levati E."/>
            <person name="Barry K.W."/>
            <person name="Belfiori B."/>
            <person name="Cichocki N."/>
            <person name="Clum A."/>
            <person name="Dockter R.B."/>
            <person name="Fauchery L."/>
            <person name="Guy J."/>
            <person name="Iotti M."/>
            <person name="Le Tacon F."/>
            <person name="Lindquist E.A."/>
            <person name="Lipzen A."/>
            <person name="Malagnac F."/>
            <person name="Mello A."/>
            <person name="Molinier V."/>
            <person name="Miyauchi S."/>
            <person name="Poulain J."/>
            <person name="Riccioni C."/>
            <person name="Rubini A."/>
            <person name="Sitrit Y."/>
            <person name="Splivallo R."/>
            <person name="Traeger S."/>
            <person name="Wang M."/>
            <person name="Zifcakova L."/>
            <person name="Wipf D."/>
            <person name="Zambonelli A."/>
            <person name="Paolocci F."/>
            <person name="Nowrousian M."/>
            <person name="Ottonello S."/>
            <person name="Baldrian P."/>
            <person name="Spatafora J.W."/>
            <person name="Henrissat B."/>
            <person name="Nagy L.G."/>
            <person name="Aury J.M."/>
            <person name="Wincker P."/>
            <person name="Grigoriev I.V."/>
            <person name="Bonfante P."/>
            <person name="Martin F.M."/>
        </authorList>
    </citation>
    <scope>NUCLEOTIDE SEQUENCE [LARGE SCALE GENOMIC DNA]</scope>
    <source>
        <strain evidence="13 14">CCBAS932</strain>
    </source>
</reference>
<feature type="domain" description="Gcp-like" evidence="10">
    <location>
        <begin position="868"/>
        <end position="1112"/>
    </location>
</feature>
<dbReference type="InterPro" id="IPR000905">
    <property type="entry name" value="Gcp-like_dom"/>
</dbReference>
<feature type="region of interest" description="Disordered" evidence="9">
    <location>
        <begin position="796"/>
        <end position="849"/>
    </location>
</feature>
<dbReference type="GO" id="GO:0043015">
    <property type="term" value="F:gamma-tubulin binding"/>
    <property type="evidence" value="ECO:0007669"/>
    <property type="project" value="InterPro"/>
</dbReference>
<evidence type="ECO:0000256" key="8">
    <source>
        <dbReference type="HAMAP-Rule" id="MF_03179"/>
    </source>
</evidence>
<evidence type="ECO:0000313" key="13">
    <source>
        <dbReference type="EMBL" id="RPB10600.1"/>
    </source>
</evidence>
<comment type="cofactor">
    <cofactor evidence="8">
        <name>a divalent metal cation</name>
        <dbReference type="ChEBI" id="CHEBI:60240"/>
    </cofactor>
    <text evidence="8">Binds 1 divalent metal cation per subunit.</text>
</comment>
<dbReference type="InterPro" id="IPR022450">
    <property type="entry name" value="TsaD"/>
</dbReference>
<dbReference type="Pfam" id="PF04130">
    <property type="entry name" value="GCP_C_terminal"/>
    <property type="match status" value="1"/>
</dbReference>
<dbReference type="HAMAP" id="MF_01445">
    <property type="entry name" value="TsaD"/>
    <property type="match status" value="1"/>
</dbReference>
<evidence type="ECO:0000256" key="4">
    <source>
        <dbReference type="ARBA" id="ARBA00022701"/>
    </source>
</evidence>
<proteinExistence type="inferred from homology"/>
<dbReference type="STRING" id="1392247.A0A3N4KJA0"/>
<dbReference type="Pfam" id="PF00814">
    <property type="entry name" value="TsaD"/>
    <property type="match status" value="2"/>
</dbReference>
<dbReference type="GO" id="GO:0046872">
    <property type="term" value="F:metal ion binding"/>
    <property type="evidence" value="ECO:0007669"/>
    <property type="project" value="UniProtKB-KW"/>
</dbReference>
<dbReference type="OrthoDB" id="78652at2759"/>
<evidence type="ECO:0000313" key="14">
    <source>
        <dbReference type="Proteomes" id="UP000277580"/>
    </source>
</evidence>
<dbReference type="PRINTS" id="PR00789">
    <property type="entry name" value="OSIALOPTASE"/>
</dbReference>
<feature type="domain" description="Gamma tubulin complex component protein N-terminal" evidence="12">
    <location>
        <begin position="2"/>
        <end position="324"/>
    </location>
</feature>
<keyword evidence="3 8" id="KW-0819">tRNA processing</keyword>
<dbReference type="EMBL" id="ML119142">
    <property type="protein sequence ID" value="RPB10600.1"/>
    <property type="molecule type" value="Genomic_DNA"/>
</dbReference>
<evidence type="ECO:0000256" key="9">
    <source>
        <dbReference type="SAM" id="MobiDB-lite"/>
    </source>
</evidence>
<evidence type="ECO:0000256" key="3">
    <source>
        <dbReference type="ARBA" id="ARBA00022694"/>
    </source>
</evidence>
<keyword evidence="14" id="KW-1185">Reference proteome</keyword>
<protein>
    <recommendedName>
        <fullName evidence="1">N(6)-L-threonylcarbamoyladenine synthase</fullName>
        <ecNumber evidence="1">2.3.1.234</ecNumber>
    </recommendedName>
</protein>
<dbReference type="GO" id="GO:0061711">
    <property type="term" value="F:tRNA N(6)-L-threonylcarbamoyladenine synthase activity"/>
    <property type="evidence" value="ECO:0007669"/>
    <property type="project" value="UniProtKB-EC"/>
</dbReference>
<gene>
    <name evidence="13" type="ORF">P167DRAFT_566505</name>
</gene>
<dbReference type="InterPro" id="IPR043129">
    <property type="entry name" value="ATPase_NBD"/>
</dbReference>
<comment type="subunit">
    <text evidence="8">Homodimer.</text>
</comment>
<dbReference type="GO" id="GO:0072670">
    <property type="term" value="P:mitochondrial tRNA threonylcarbamoyladenosine modification"/>
    <property type="evidence" value="ECO:0007669"/>
    <property type="project" value="TreeGrafter"/>
</dbReference>
<evidence type="ECO:0000256" key="5">
    <source>
        <dbReference type="ARBA" id="ARBA00022723"/>
    </source>
</evidence>
<keyword evidence="4" id="KW-0493">Microtubule</keyword>
<dbReference type="InterPro" id="IPR040457">
    <property type="entry name" value="GCP_C"/>
</dbReference>
<organism evidence="13 14">
    <name type="scientific">Morchella conica CCBAS932</name>
    <dbReference type="NCBI Taxonomy" id="1392247"/>
    <lineage>
        <taxon>Eukaryota</taxon>
        <taxon>Fungi</taxon>
        <taxon>Dikarya</taxon>
        <taxon>Ascomycota</taxon>
        <taxon>Pezizomycotina</taxon>
        <taxon>Pezizomycetes</taxon>
        <taxon>Pezizales</taxon>
        <taxon>Morchellaceae</taxon>
        <taxon>Morchella</taxon>
    </lineage>
</organism>
<dbReference type="GO" id="GO:0005874">
    <property type="term" value="C:microtubule"/>
    <property type="evidence" value="ECO:0007669"/>
    <property type="project" value="UniProtKB-KW"/>
</dbReference>
<evidence type="ECO:0000256" key="2">
    <source>
        <dbReference type="ARBA" id="ARBA00022679"/>
    </source>
</evidence>
<keyword evidence="8" id="KW-0496">Mitochondrion</keyword>
<name>A0A3N4KJA0_9PEZI</name>
<keyword evidence="2 8" id="KW-0808">Transferase</keyword>
<feature type="domain" description="Gamma tubulin complex component C-terminal" evidence="11">
    <location>
        <begin position="334"/>
        <end position="646"/>
    </location>
</feature>
<evidence type="ECO:0000259" key="11">
    <source>
        <dbReference type="Pfam" id="PF04130"/>
    </source>
</evidence>
<dbReference type="GO" id="GO:0005739">
    <property type="term" value="C:mitochondrion"/>
    <property type="evidence" value="ECO:0007669"/>
    <property type="project" value="UniProtKB-SubCell"/>
</dbReference>
<feature type="compositionally biased region" description="Low complexity" evidence="9">
    <location>
        <begin position="834"/>
        <end position="848"/>
    </location>
</feature>
<evidence type="ECO:0000256" key="6">
    <source>
        <dbReference type="ARBA" id="ARBA00023315"/>
    </source>
</evidence>
<dbReference type="Gene3D" id="3.30.420.40">
    <property type="match status" value="2"/>
</dbReference>
<dbReference type="InterPro" id="IPR041470">
    <property type="entry name" value="GCP_N"/>
</dbReference>